<dbReference type="RefSeq" id="XP_012190634.1">
    <property type="nucleotide sequence ID" value="XM_012335244.1"/>
</dbReference>
<keyword evidence="3" id="KW-1185">Reference proteome</keyword>
<reference evidence="3" key="1">
    <citation type="journal article" date="2013" name="Genome Announc.">
        <title>Draft genome sequence of the basidiomycetous yeast-like fungus Pseudozyma hubeiensis SY62, which produces an abundant amount of the biosurfactant mannosylerythritol lipids.</title>
        <authorList>
            <person name="Konishi M."/>
            <person name="Hatada Y."/>
            <person name="Horiuchi J."/>
        </authorList>
    </citation>
    <scope>NUCLEOTIDE SEQUENCE [LARGE SCALE GENOMIC DNA]</scope>
    <source>
        <strain evidence="3">SY62</strain>
    </source>
</reference>
<feature type="region of interest" description="Disordered" evidence="1">
    <location>
        <begin position="29"/>
        <end position="54"/>
    </location>
</feature>
<protein>
    <submittedName>
        <fullName evidence="2">Uncharacterized protein</fullName>
    </submittedName>
</protein>
<dbReference type="AlphaFoldDB" id="R9P720"/>
<dbReference type="HOGENOM" id="CLU_1245859_0_0_1"/>
<sequence length="222" mass="25227">MHSTFEEDDVRGVRRRLCLVSFSVRRGEGRHGRSRFSKDDARGSIRSDRRETESSICEATNGSPFRANVGQAKAKQRRWNERPEGEASRLRFLSAEASVRTLIANGDSAFCIQRRLWSNQKADLSDVSCSDRPFVLAVSEDARKSSGPGKKVDDRHLQAPGKDAASTLLWQIQLWKSGSRNIHYAARFRRASPFDRRLSDFIWTCNEPSSWPEGLRTAGRER</sequence>
<accession>R9P720</accession>
<organism evidence="2 3">
    <name type="scientific">Pseudozyma hubeiensis (strain SY62)</name>
    <name type="common">Yeast</name>
    <dbReference type="NCBI Taxonomy" id="1305764"/>
    <lineage>
        <taxon>Eukaryota</taxon>
        <taxon>Fungi</taxon>
        <taxon>Dikarya</taxon>
        <taxon>Basidiomycota</taxon>
        <taxon>Ustilaginomycotina</taxon>
        <taxon>Ustilaginomycetes</taxon>
        <taxon>Ustilaginales</taxon>
        <taxon>Ustilaginaceae</taxon>
        <taxon>Pseudozyma</taxon>
    </lineage>
</organism>
<dbReference type="GeneID" id="24109913"/>
<gene>
    <name evidence="2" type="ORF">PHSY_004631</name>
</gene>
<evidence type="ECO:0000313" key="3">
    <source>
        <dbReference type="Proteomes" id="UP000014071"/>
    </source>
</evidence>
<proteinExistence type="predicted"/>
<dbReference type="Proteomes" id="UP000014071">
    <property type="component" value="Unassembled WGS sequence"/>
</dbReference>
<name>R9P720_PSEHS</name>
<dbReference type="EMBL" id="DF238808">
    <property type="protein sequence ID" value="GAC97047.1"/>
    <property type="molecule type" value="Genomic_DNA"/>
</dbReference>
<evidence type="ECO:0000313" key="2">
    <source>
        <dbReference type="EMBL" id="GAC97047.1"/>
    </source>
</evidence>
<feature type="compositionally biased region" description="Basic and acidic residues" evidence="1">
    <location>
        <begin position="29"/>
        <end position="53"/>
    </location>
</feature>
<evidence type="ECO:0000256" key="1">
    <source>
        <dbReference type="SAM" id="MobiDB-lite"/>
    </source>
</evidence>